<keyword evidence="2" id="KW-1185">Reference proteome</keyword>
<proteinExistence type="predicted"/>
<reference evidence="1" key="1">
    <citation type="submission" date="2022-07" db="EMBL/GenBank/DDBJ databases">
        <authorList>
            <person name="Wu T."/>
        </authorList>
    </citation>
    <scope>NUCLEOTIDE SEQUENCE</scope>
    <source>
        <strain evidence="1">SD-1</strain>
        <plasmid evidence="1">unnamed7</plasmid>
    </source>
</reference>
<sequence length="80" mass="9072">MATRRRRHRGTAMDNVQLNTLVPQEDKDFFFSVADRMGVSTGEAMERLISHLREETAPDGLPTWFDRSELPEALPIAKAS</sequence>
<dbReference type="AlphaFoldDB" id="A0AAX3EQM2"/>
<dbReference type="EMBL" id="CP101192">
    <property type="protein sequence ID" value="UYW00260.1"/>
    <property type="molecule type" value="Genomic_DNA"/>
</dbReference>
<dbReference type="RefSeq" id="WP_264398958.1">
    <property type="nucleotide sequence ID" value="NZ_CP101184.1"/>
</dbReference>
<organism evidence="1 2">
    <name type="scientific">Paenarthrobacter ureafaciens</name>
    <dbReference type="NCBI Taxonomy" id="37931"/>
    <lineage>
        <taxon>Bacteria</taxon>
        <taxon>Bacillati</taxon>
        <taxon>Actinomycetota</taxon>
        <taxon>Actinomycetes</taxon>
        <taxon>Micrococcales</taxon>
        <taxon>Micrococcaceae</taxon>
        <taxon>Paenarthrobacter</taxon>
    </lineage>
</organism>
<evidence type="ECO:0000313" key="1">
    <source>
        <dbReference type="EMBL" id="UYW00260.1"/>
    </source>
</evidence>
<accession>A0AAX3EQM2</accession>
<keyword evidence="1" id="KW-0614">Plasmid</keyword>
<geneLocation type="plasmid" evidence="1 2">
    <name>unnamed7</name>
</geneLocation>
<name>A0AAX3EQM2_PAEUR</name>
<evidence type="ECO:0000313" key="2">
    <source>
        <dbReference type="Proteomes" id="UP001163293"/>
    </source>
</evidence>
<dbReference type="Proteomes" id="UP001163293">
    <property type="component" value="Plasmid unnamed7"/>
</dbReference>
<protein>
    <submittedName>
        <fullName evidence="1">Uncharacterized protein</fullName>
    </submittedName>
</protein>
<gene>
    <name evidence="1" type="ORF">NL394_24015</name>
</gene>